<dbReference type="PANTHER" id="PTHR33198">
    <property type="entry name" value="ANK_REP_REGION DOMAIN-CONTAINING PROTEIN-RELATED"/>
    <property type="match status" value="1"/>
</dbReference>
<accession>A0A8C1RJC6</accession>
<reference evidence="1" key="2">
    <citation type="submission" date="2025-09" db="UniProtKB">
        <authorList>
            <consortium name="Ensembl"/>
        </authorList>
    </citation>
    <scope>IDENTIFICATION</scope>
</reference>
<evidence type="ECO:0008006" key="3">
    <source>
        <dbReference type="Google" id="ProtNLM"/>
    </source>
</evidence>
<sequence length="224" mass="25876">MISLRGKFRGGVRVGPLYEFVMFCYVLRQFDNYLLAIGGDKVTDERKRALLIHCLGAEGQRLYNTLLLEHDEYSRTVSALTTFFQPKVNVVAERYRFRQRAQLVGESTDHYIAALRELVATCTFGTFKNEILCDQLIKKTSVPRIRERFLLESDLTLDKALEIASEKKNQLLLTAIIVAPPVTWQIMHLVLPKMQNVNPVQRLAILLKYANLKKRWSMNLLCQK</sequence>
<protein>
    <recommendedName>
        <fullName evidence="3">Retrotransposon gag domain-containing protein</fullName>
    </recommendedName>
</protein>
<organism evidence="1 2">
    <name type="scientific">Cyprinus carpio</name>
    <name type="common">Common carp</name>
    <dbReference type="NCBI Taxonomy" id="7962"/>
    <lineage>
        <taxon>Eukaryota</taxon>
        <taxon>Metazoa</taxon>
        <taxon>Chordata</taxon>
        <taxon>Craniata</taxon>
        <taxon>Vertebrata</taxon>
        <taxon>Euteleostomi</taxon>
        <taxon>Actinopterygii</taxon>
        <taxon>Neopterygii</taxon>
        <taxon>Teleostei</taxon>
        <taxon>Ostariophysi</taxon>
        <taxon>Cypriniformes</taxon>
        <taxon>Cyprinidae</taxon>
        <taxon>Cyprininae</taxon>
        <taxon>Cyprinus</taxon>
    </lineage>
</organism>
<evidence type="ECO:0000313" key="2">
    <source>
        <dbReference type="Proteomes" id="UP000694427"/>
    </source>
</evidence>
<proteinExistence type="predicted"/>
<evidence type="ECO:0000313" key="1">
    <source>
        <dbReference type="Ensembl" id="ENSCCRP00010116139.1"/>
    </source>
</evidence>
<dbReference type="Proteomes" id="UP000694427">
    <property type="component" value="Unplaced"/>
</dbReference>
<reference evidence="1" key="1">
    <citation type="submission" date="2025-08" db="UniProtKB">
        <authorList>
            <consortium name="Ensembl"/>
        </authorList>
    </citation>
    <scope>IDENTIFICATION</scope>
</reference>
<dbReference type="AlphaFoldDB" id="A0A8C1RJC6"/>
<dbReference type="PANTHER" id="PTHR33198:SF20">
    <property type="entry name" value="RETROTRANSPOSON GAG DOMAIN-CONTAINING PROTEIN"/>
    <property type="match status" value="1"/>
</dbReference>
<name>A0A8C1RJC6_CYPCA</name>
<keyword evidence="2" id="KW-1185">Reference proteome</keyword>
<dbReference type="Ensembl" id="ENSCCRT00010129078.1">
    <property type="protein sequence ID" value="ENSCCRP00010116139.1"/>
    <property type="gene ID" value="ENSCCRG00010050955.1"/>
</dbReference>